<evidence type="ECO:0000313" key="3">
    <source>
        <dbReference type="EMBL" id="KAG0488796.1"/>
    </source>
</evidence>
<name>A0A835RAI4_VANPL</name>
<keyword evidence="4" id="KW-1185">Reference proteome</keyword>
<feature type="region of interest" description="Disordered" evidence="1">
    <location>
        <begin position="15"/>
        <end position="44"/>
    </location>
</feature>
<dbReference type="Proteomes" id="UP000636800">
    <property type="component" value="Chromosome 3"/>
</dbReference>
<dbReference type="AlphaFoldDB" id="A0A835RAI4"/>
<dbReference type="Proteomes" id="UP000639772">
    <property type="component" value="Unassembled WGS sequence"/>
</dbReference>
<proteinExistence type="predicted"/>
<accession>A0A835RAI4</accession>
<dbReference type="EMBL" id="JADCNL010000003">
    <property type="protein sequence ID" value="KAG0488796.1"/>
    <property type="molecule type" value="Genomic_DNA"/>
</dbReference>
<dbReference type="OrthoDB" id="773993at2759"/>
<evidence type="ECO:0000313" key="2">
    <source>
        <dbReference type="EMBL" id="KAG0451515.1"/>
    </source>
</evidence>
<dbReference type="PANTHER" id="PTHR36707">
    <property type="entry name" value="T20M3.17 PROTEIN"/>
    <property type="match status" value="1"/>
</dbReference>
<sequence length="447" mass="49761">MGFICSNRSRQSVTRAAPRLKTSSRNCIPRPQDVLRSQGSNDSKAEDIDLEQQLKLAAAMSDENDLTWLSSDSSPSLLDVDPSGDIWDLDCLNLSLPETKPLMLHSSSSLSDLDVLRDLAANVSAEFLKKECSLKDKSVQFYEGSYFSNDSSVHEVSCLCGSSCVSRKRMVDSACKTGESNRKDVWVSSLNLYQEGSELVHEIDVVAESTFDSSNSSYSSSGYTPSDSSSPSSSTICFDPESRSSSDEVEYDELLFWPYDEDMYKLLGWGICVSPPKGGRFVGSKGNNVLKAAEAKLRKINSLPARRNSLQMQRGRRIEFNQTLKKPPAEYKTIAPLTKTVQNSKDPNLQISRNPSQISNKLSLLNRLIKGGNSSQKKEPLRNNYKIQTYKQEDLCKKPLLDIEAVSFQDFLVKDDSIENLVGLNEFDGREGLNEDFSCSEDICFIL</sequence>
<feature type="region of interest" description="Disordered" evidence="1">
    <location>
        <begin position="212"/>
        <end position="244"/>
    </location>
</feature>
<comment type="caution">
    <text evidence="3">The sequence shown here is derived from an EMBL/GenBank/DDBJ whole genome shotgun (WGS) entry which is preliminary data.</text>
</comment>
<protein>
    <submittedName>
        <fullName evidence="3">Uncharacterized protein</fullName>
    </submittedName>
</protein>
<evidence type="ECO:0000256" key="1">
    <source>
        <dbReference type="SAM" id="MobiDB-lite"/>
    </source>
</evidence>
<feature type="compositionally biased region" description="Low complexity" evidence="1">
    <location>
        <begin position="212"/>
        <end position="234"/>
    </location>
</feature>
<gene>
    <name evidence="3" type="ORF">HPP92_007607</name>
    <name evidence="2" type="ORF">HPP92_026208</name>
</gene>
<organism evidence="3 4">
    <name type="scientific">Vanilla planifolia</name>
    <name type="common">Vanilla</name>
    <dbReference type="NCBI Taxonomy" id="51239"/>
    <lineage>
        <taxon>Eukaryota</taxon>
        <taxon>Viridiplantae</taxon>
        <taxon>Streptophyta</taxon>
        <taxon>Embryophyta</taxon>
        <taxon>Tracheophyta</taxon>
        <taxon>Spermatophyta</taxon>
        <taxon>Magnoliopsida</taxon>
        <taxon>Liliopsida</taxon>
        <taxon>Asparagales</taxon>
        <taxon>Orchidaceae</taxon>
        <taxon>Vanilloideae</taxon>
        <taxon>Vanilleae</taxon>
        <taxon>Vanilla</taxon>
    </lineage>
</organism>
<dbReference type="EMBL" id="JADCNM010000057">
    <property type="protein sequence ID" value="KAG0451515.1"/>
    <property type="molecule type" value="Genomic_DNA"/>
</dbReference>
<evidence type="ECO:0000313" key="5">
    <source>
        <dbReference type="Proteomes" id="UP000639772"/>
    </source>
</evidence>
<reference evidence="4 5" key="1">
    <citation type="journal article" date="2020" name="Nat. Food">
        <title>A phased Vanilla planifolia genome enables genetic improvement of flavour and production.</title>
        <authorList>
            <person name="Hasing T."/>
            <person name="Tang H."/>
            <person name="Brym M."/>
            <person name="Khazi F."/>
            <person name="Huang T."/>
            <person name="Chambers A.H."/>
        </authorList>
    </citation>
    <scope>NUCLEOTIDE SEQUENCE [LARGE SCALE GENOMIC DNA]</scope>
    <source>
        <tissue evidence="3">Leaf</tissue>
    </source>
</reference>
<dbReference type="PANTHER" id="PTHR36707:SF1">
    <property type="entry name" value="T20M3.17 PROTEIN"/>
    <property type="match status" value="1"/>
</dbReference>
<evidence type="ECO:0000313" key="4">
    <source>
        <dbReference type="Proteomes" id="UP000636800"/>
    </source>
</evidence>